<feature type="transmembrane region" description="Helical" evidence="8">
    <location>
        <begin position="83"/>
        <end position="102"/>
    </location>
</feature>
<dbReference type="PANTHER" id="PTHR30269:SF0">
    <property type="entry name" value="MEMBRANE TRANSPORTER PROTEIN YFCA-RELATED"/>
    <property type="match status" value="1"/>
</dbReference>
<dbReference type="Pfam" id="PF01925">
    <property type="entry name" value="TauE"/>
    <property type="match status" value="1"/>
</dbReference>
<dbReference type="InterPro" id="IPR002781">
    <property type="entry name" value="TM_pro_TauE-like"/>
</dbReference>
<reference evidence="10" key="1">
    <citation type="journal article" date="2019" name="Int. J. Syst. Evol. Microbiol.">
        <title>The Global Catalogue of Microorganisms (GCM) 10K type strain sequencing project: providing services to taxonomists for standard genome sequencing and annotation.</title>
        <authorList>
            <consortium name="The Broad Institute Genomics Platform"/>
            <consortium name="The Broad Institute Genome Sequencing Center for Infectious Disease"/>
            <person name="Wu L."/>
            <person name="Ma J."/>
        </authorList>
    </citation>
    <scope>NUCLEOTIDE SEQUENCE [LARGE SCALE GENOMIC DNA]</scope>
    <source>
        <strain evidence="10">KCTC 52438</strain>
    </source>
</reference>
<feature type="transmembrane region" description="Helical" evidence="8">
    <location>
        <begin position="9"/>
        <end position="29"/>
    </location>
</feature>
<evidence type="ECO:0000256" key="3">
    <source>
        <dbReference type="ARBA" id="ARBA00022448"/>
    </source>
</evidence>
<feature type="transmembrane region" description="Helical" evidence="8">
    <location>
        <begin position="139"/>
        <end position="166"/>
    </location>
</feature>
<comment type="similarity">
    <text evidence="2 8">Belongs to the 4-toluene sulfonate uptake permease (TSUP) (TC 2.A.102) family.</text>
</comment>
<evidence type="ECO:0000313" key="9">
    <source>
        <dbReference type="EMBL" id="MFC3151824.1"/>
    </source>
</evidence>
<dbReference type="InterPro" id="IPR052017">
    <property type="entry name" value="TSUP"/>
</dbReference>
<protein>
    <recommendedName>
        <fullName evidence="8">Probable membrane transporter protein</fullName>
    </recommendedName>
</protein>
<organism evidence="9 10">
    <name type="scientific">Litoribrevibacter euphylliae</name>
    <dbReference type="NCBI Taxonomy" id="1834034"/>
    <lineage>
        <taxon>Bacteria</taxon>
        <taxon>Pseudomonadati</taxon>
        <taxon>Pseudomonadota</taxon>
        <taxon>Gammaproteobacteria</taxon>
        <taxon>Oceanospirillales</taxon>
        <taxon>Oceanospirillaceae</taxon>
        <taxon>Litoribrevibacter</taxon>
    </lineage>
</organism>
<evidence type="ECO:0000256" key="2">
    <source>
        <dbReference type="ARBA" id="ARBA00009142"/>
    </source>
</evidence>
<feature type="transmembrane region" description="Helical" evidence="8">
    <location>
        <begin position="232"/>
        <end position="250"/>
    </location>
</feature>
<keyword evidence="6 8" id="KW-1133">Transmembrane helix</keyword>
<dbReference type="PANTHER" id="PTHR30269">
    <property type="entry name" value="TRANSMEMBRANE PROTEIN YFCA"/>
    <property type="match status" value="1"/>
</dbReference>
<evidence type="ECO:0000256" key="5">
    <source>
        <dbReference type="ARBA" id="ARBA00022692"/>
    </source>
</evidence>
<evidence type="ECO:0000256" key="4">
    <source>
        <dbReference type="ARBA" id="ARBA00022475"/>
    </source>
</evidence>
<evidence type="ECO:0000256" key="7">
    <source>
        <dbReference type="ARBA" id="ARBA00023136"/>
    </source>
</evidence>
<feature type="transmembrane region" description="Helical" evidence="8">
    <location>
        <begin position="204"/>
        <end position="220"/>
    </location>
</feature>
<dbReference type="RefSeq" id="WP_386721310.1">
    <property type="nucleotide sequence ID" value="NZ_JBHRSZ010000004.1"/>
</dbReference>
<keyword evidence="7 8" id="KW-0472">Membrane</keyword>
<feature type="transmembrane region" description="Helical" evidence="8">
    <location>
        <begin position="109"/>
        <end position="127"/>
    </location>
</feature>
<evidence type="ECO:0000256" key="1">
    <source>
        <dbReference type="ARBA" id="ARBA00004651"/>
    </source>
</evidence>
<proteinExistence type="inferred from homology"/>
<evidence type="ECO:0000313" key="10">
    <source>
        <dbReference type="Proteomes" id="UP001595476"/>
    </source>
</evidence>
<keyword evidence="10" id="KW-1185">Reference proteome</keyword>
<dbReference type="Proteomes" id="UP001595476">
    <property type="component" value="Unassembled WGS sequence"/>
</dbReference>
<feature type="transmembrane region" description="Helical" evidence="8">
    <location>
        <begin position="178"/>
        <end position="198"/>
    </location>
</feature>
<accession>A0ABV7HGH7</accession>
<dbReference type="EMBL" id="JBHRSZ010000004">
    <property type="protein sequence ID" value="MFC3151824.1"/>
    <property type="molecule type" value="Genomic_DNA"/>
</dbReference>
<gene>
    <name evidence="9" type="ORF">ACFOEK_12360</name>
</gene>
<name>A0ABV7HGH7_9GAMM</name>
<sequence length="253" mass="27786">MDFLLQEPFLFSVTLFVVGCIAGFINVMAGGGSVLTLGSMILMGVDPQVANGTNRVALVAESVSAIIAFKKKLKNDVFESVKLSLWTIPGALFGAFFAIEIPDQWFQRILVLVIIFVIITILIPLKLPAEKSEKNYSPAFYASLIFTGFYGGFIQAGIGFVVMICFRQLAGMKLLEINIHKVFLVLIYTLPVLTIFIWSGNINWTYALWLGAGNFIGAWWSASVSVKRGEKAIKVVVSVAMMIMATKLLLDTL</sequence>
<evidence type="ECO:0000256" key="6">
    <source>
        <dbReference type="ARBA" id="ARBA00022989"/>
    </source>
</evidence>
<evidence type="ECO:0000256" key="8">
    <source>
        <dbReference type="RuleBase" id="RU363041"/>
    </source>
</evidence>
<comment type="caution">
    <text evidence="9">The sequence shown here is derived from an EMBL/GenBank/DDBJ whole genome shotgun (WGS) entry which is preliminary data.</text>
</comment>
<keyword evidence="4 8" id="KW-1003">Cell membrane</keyword>
<keyword evidence="5 8" id="KW-0812">Transmembrane</keyword>
<comment type="subcellular location">
    <subcellularLocation>
        <location evidence="1 8">Cell membrane</location>
        <topology evidence="1 8">Multi-pass membrane protein</topology>
    </subcellularLocation>
</comment>
<keyword evidence="3" id="KW-0813">Transport</keyword>